<feature type="signal peptide" evidence="1">
    <location>
        <begin position="1"/>
        <end position="24"/>
    </location>
</feature>
<keyword evidence="1" id="KW-0732">Signal</keyword>
<proteinExistence type="predicted"/>
<feature type="chain" id="PRO_5014746906" evidence="1">
    <location>
        <begin position="25"/>
        <end position="99"/>
    </location>
</feature>
<dbReference type="EMBL" id="GGFL01008798">
    <property type="protein sequence ID" value="MBW72976.1"/>
    <property type="molecule type" value="Transcribed_RNA"/>
</dbReference>
<organism evidence="2">
    <name type="scientific">Anopheles darlingi</name>
    <name type="common">Mosquito</name>
    <dbReference type="NCBI Taxonomy" id="43151"/>
    <lineage>
        <taxon>Eukaryota</taxon>
        <taxon>Metazoa</taxon>
        <taxon>Ecdysozoa</taxon>
        <taxon>Arthropoda</taxon>
        <taxon>Hexapoda</taxon>
        <taxon>Insecta</taxon>
        <taxon>Pterygota</taxon>
        <taxon>Neoptera</taxon>
        <taxon>Endopterygota</taxon>
        <taxon>Diptera</taxon>
        <taxon>Nematocera</taxon>
        <taxon>Culicoidea</taxon>
        <taxon>Culicidae</taxon>
        <taxon>Anophelinae</taxon>
        <taxon>Anopheles</taxon>
    </lineage>
</organism>
<reference evidence="2" key="1">
    <citation type="submission" date="2018-01" db="EMBL/GenBank/DDBJ databases">
        <title>An insight into the sialome of Amazonian anophelines.</title>
        <authorList>
            <person name="Ribeiro J.M."/>
            <person name="Scarpassa V."/>
            <person name="Calvo E."/>
        </authorList>
    </citation>
    <scope>NUCLEOTIDE SEQUENCE</scope>
</reference>
<evidence type="ECO:0000256" key="1">
    <source>
        <dbReference type="SAM" id="SignalP"/>
    </source>
</evidence>
<sequence length="99" mass="10478">MSKDDAKFLTWFFFMLSIEAGVQNLHTVATWAVLMVTAEPLRSGTGKAAAVGHCTGTSNANVAHGDEYPVVTLTNRILSQAFGIPSRSTNNLAIQVPGG</sequence>
<dbReference type="AlphaFoldDB" id="A0A2M4D612"/>
<evidence type="ECO:0000313" key="2">
    <source>
        <dbReference type="EMBL" id="MBW72976.1"/>
    </source>
</evidence>
<name>A0A2M4D612_ANODA</name>
<protein>
    <submittedName>
        <fullName evidence="2">Putative secreted protein</fullName>
    </submittedName>
</protein>
<accession>A0A2M4D612</accession>